<dbReference type="EMBL" id="GDHC01016773">
    <property type="protein sequence ID" value="JAQ01856.1"/>
    <property type="molecule type" value="Transcribed_RNA"/>
</dbReference>
<feature type="region of interest" description="Disordered" evidence="2">
    <location>
        <begin position="573"/>
        <end position="634"/>
    </location>
</feature>
<sequence length="961" mass="106507">MEQPQQQDPHAQHMAHFQAYRQNPHYNHSVSTLQVSEKYDEVTPQQTTSASQPNLQTTSVATYNHPSYNYAHPRIQNFNLPPPTTPQPYQPSNNQAPNLNQHTPNSNQPGLYSIPPPNIAWNQHQYPGYACNANYTQNYPTASTPANLGVTLPSTPAEATNVQSQGSSVPGVDYSCNNNYGNSILMPKTTSGMGIHSAELGSSLYATQLTTDHNRIVQTHNPACYPQQNFNSQTNVGQSTNEPLMASANCIPTPPFTPQPPMFHNIPGTSQPGYPQSPFNTQTKVNYFTGAGNVHGMYATEIQNKNDEERRRAVAIYEQEQMKTLYLSQGITKRLVINPNVNIEAQVNQEYFQQCLQGLNPSVKTMENLYAGININSAGQTHSFANFGITNTSTDNIGFPTTGNAHAIQHASYMRPPPPYPVAHVNRLAIDSARNEARNAEAELTASQDRRKQAEDKIIAKEVGKRKVKARSQRMSTNQREAYLRFQYAGRTTRNTQNYTNNSDEGLEEYILQFELAEARNAEQRAAEKVRAAEVKLKAQLEEASRIEAAQTPHPPPAAYNQTFNPVVEPMRQPANKRGRRSHGYQATSQRSNVPGQEYGHSSAMPPPPSYPGPSAAGPQQHQAPYQMPNMRRNPPDYYQAVGPSPSNFRAQHPRRNVTKQNSQYANLYNVATAPQTVKRQVSQEMPHMSAAGSQQYYSGPQGSRYCSSDAPPALRAPSSNQYKAQNRYPVRQTRSTSRLIAETDSLGQANRAPSRATNVIENRPNLGSAESTYFPNYEATTDSNPVFPTSDQTASKPSDGTGPALTDMIGGNSKQVDGTDVDNIENLVPTLPAIPNTIFERCLKEMTPEIPKETERTTTRMEAKIHCHAPFTTPSSIIGTAIPSFVGGRVQPSRILAPAPSTTRPYRRETRSTTRNQNPPSTKSNLEKELEQYFEQHAKNLQANSVDDDFSSAFKEFLEQ</sequence>
<proteinExistence type="predicted"/>
<feature type="compositionally biased region" description="Polar residues" evidence="2">
    <location>
        <begin position="777"/>
        <end position="799"/>
    </location>
</feature>
<name>A0A146L3H8_LYGHE</name>
<feature type="compositionally biased region" description="Polar residues" evidence="2">
    <location>
        <begin position="96"/>
        <end position="107"/>
    </location>
</feature>
<feature type="compositionally biased region" description="Polar residues" evidence="2">
    <location>
        <begin position="914"/>
        <end position="925"/>
    </location>
</feature>
<feature type="coiled-coil region" evidence="1">
    <location>
        <begin position="430"/>
        <end position="457"/>
    </location>
</feature>
<organism evidence="3">
    <name type="scientific">Lygus hesperus</name>
    <name type="common">Western plant bug</name>
    <dbReference type="NCBI Taxonomy" id="30085"/>
    <lineage>
        <taxon>Eukaryota</taxon>
        <taxon>Metazoa</taxon>
        <taxon>Ecdysozoa</taxon>
        <taxon>Arthropoda</taxon>
        <taxon>Hexapoda</taxon>
        <taxon>Insecta</taxon>
        <taxon>Pterygota</taxon>
        <taxon>Neoptera</taxon>
        <taxon>Paraneoptera</taxon>
        <taxon>Hemiptera</taxon>
        <taxon>Heteroptera</taxon>
        <taxon>Panheteroptera</taxon>
        <taxon>Cimicomorpha</taxon>
        <taxon>Miridae</taxon>
        <taxon>Mirini</taxon>
        <taxon>Lygus</taxon>
    </lineage>
</organism>
<feature type="compositionally biased region" description="Polar residues" evidence="2">
    <location>
        <begin position="585"/>
        <end position="595"/>
    </location>
</feature>
<feature type="region of interest" description="Disordered" evidence="2">
    <location>
        <begin position="65"/>
        <end position="107"/>
    </location>
</feature>
<feature type="region of interest" description="Disordered" evidence="2">
    <location>
        <begin position="37"/>
        <end position="56"/>
    </location>
</feature>
<evidence type="ECO:0000256" key="1">
    <source>
        <dbReference type="SAM" id="Coils"/>
    </source>
</evidence>
<feature type="region of interest" description="Disordered" evidence="2">
    <location>
        <begin position="777"/>
        <end position="804"/>
    </location>
</feature>
<feature type="region of interest" description="Disordered" evidence="2">
    <location>
        <begin position="894"/>
        <end position="928"/>
    </location>
</feature>
<feature type="coiled-coil region" evidence="1">
    <location>
        <begin position="507"/>
        <end position="550"/>
    </location>
</feature>
<keyword evidence="1" id="KW-0175">Coiled coil</keyword>
<feature type="compositionally biased region" description="Polar residues" evidence="2">
    <location>
        <begin position="43"/>
        <end position="56"/>
    </location>
</feature>
<dbReference type="AlphaFoldDB" id="A0A146L3H8"/>
<reference evidence="3" key="1">
    <citation type="journal article" date="2016" name="Gigascience">
        <title>De novo construction of an expanded transcriptome assembly for the western tarnished plant bug, Lygus hesperus.</title>
        <authorList>
            <person name="Tassone E.E."/>
            <person name="Geib S.M."/>
            <person name="Hall B."/>
            <person name="Fabrick J.A."/>
            <person name="Brent C.S."/>
            <person name="Hull J.J."/>
        </authorList>
    </citation>
    <scope>NUCLEOTIDE SEQUENCE</scope>
</reference>
<evidence type="ECO:0000313" key="3">
    <source>
        <dbReference type="EMBL" id="JAQ01856.1"/>
    </source>
</evidence>
<feature type="compositionally biased region" description="Polar residues" evidence="2">
    <location>
        <begin position="692"/>
        <end position="707"/>
    </location>
</feature>
<protein>
    <submittedName>
        <fullName evidence="3">Uncharacterized protein</fullName>
    </submittedName>
</protein>
<gene>
    <name evidence="3" type="ORF">g.48438</name>
</gene>
<feature type="region of interest" description="Disordered" evidence="2">
    <location>
        <begin position="681"/>
        <end position="733"/>
    </location>
</feature>
<evidence type="ECO:0000256" key="2">
    <source>
        <dbReference type="SAM" id="MobiDB-lite"/>
    </source>
</evidence>
<accession>A0A146L3H8</accession>
<feature type="compositionally biased region" description="Pro residues" evidence="2">
    <location>
        <begin position="80"/>
        <end position="89"/>
    </location>
</feature>